<organism evidence="21 22">
    <name type="scientific">Manzanilla virus</name>
    <dbReference type="NCBI Taxonomy" id="159139"/>
    <lineage>
        <taxon>Viruses</taxon>
        <taxon>Riboviria</taxon>
        <taxon>Orthornavirae</taxon>
        <taxon>Negarnaviricota</taxon>
        <taxon>Polyploviricotina</taxon>
        <taxon>Bunyaviricetes</taxon>
        <taxon>Elliovirales</taxon>
        <taxon>Peribunyaviridae</taxon>
        <taxon>Orthobunyavirus</taxon>
        <taxon>Orthobunyavirus manzanillaense</taxon>
    </lineage>
</organism>
<comment type="subcellular location">
    <subcellularLocation>
        <location evidence="2">Host Golgi apparatus membrane</location>
        <topology evidence="2">Multi-pass membrane protein</topology>
    </subcellularLocation>
    <subcellularLocation>
        <location evidence="3">Host endoplasmic reticulum membrane</location>
    </subcellularLocation>
    <subcellularLocation>
        <location evidence="1">Virion membrane</location>
    </subcellularLocation>
</comment>
<evidence type="ECO:0000313" key="21">
    <source>
        <dbReference type="EMBL" id="AHY22343.1"/>
    </source>
</evidence>
<evidence type="ECO:0000256" key="16">
    <source>
        <dbReference type="ARBA" id="ARBA00023296"/>
    </source>
</evidence>
<keyword evidence="13 18" id="KW-0472">Membrane</keyword>
<dbReference type="GO" id="GO:0044003">
    <property type="term" value="P:symbiont-mediated perturbation of host process"/>
    <property type="evidence" value="ECO:0007669"/>
    <property type="project" value="InterPro"/>
</dbReference>
<keyword evidence="22" id="KW-1185">Reference proteome</keyword>
<feature type="transmembrane region" description="Helical" evidence="18">
    <location>
        <begin position="369"/>
        <end position="389"/>
    </location>
</feature>
<dbReference type="GeneID" id="80557350"/>
<keyword evidence="9" id="KW-1040">Host Golgi apparatus</keyword>
<evidence type="ECO:0000256" key="5">
    <source>
        <dbReference type="ARBA" id="ARBA00022581"/>
    </source>
</evidence>
<dbReference type="GO" id="GO:0044167">
    <property type="term" value="C:host cell endoplasmic reticulum membrane"/>
    <property type="evidence" value="ECO:0007669"/>
    <property type="project" value="UniProtKB-SubCell"/>
</dbReference>
<evidence type="ECO:0000313" key="22">
    <source>
        <dbReference type="Proteomes" id="UP000128947"/>
    </source>
</evidence>
<dbReference type="Pfam" id="PF03563">
    <property type="entry name" value="Bunya_G2"/>
    <property type="match status" value="1"/>
</dbReference>
<keyword evidence="8" id="KW-1161">Viral attachment to host cell</keyword>
<dbReference type="Pfam" id="PF03557">
    <property type="entry name" value="Bunya_G1"/>
    <property type="match status" value="1"/>
</dbReference>
<evidence type="ECO:0000256" key="9">
    <source>
        <dbReference type="ARBA" id="ARBA00022812"/>
    </source>
</evidence>
<feature type="transmembrane region" description="Helical" evidence="18">
    <location>
        <begin position="1387"/>
        <end position="1409"/>
    </location>
</feature>
<accession>A0A023VZ45</accession>
<keyword evidence="12 18" id="KW-1133">Transmembrane helix</keyword>
<name>A0A023VZ45_9VIRU</name>
<evidence type="ECO:0000256" key="12">
    <source>
        <dbReference type="ARBA" id="ARBA00022989"/>
    </source>
</evidence>
<keyword evidence="14" id="KW-0325">Glycoprotein</keyword>
<reference evidence="21 22" key="1">
    <citation type="journal article" date="2014" name="J. Gen. Virol.">
        <title>Genomic and phylogenetic characterization of viruses included in the Manzanilla and Oropouche species complexes of the genus Orthobunyavirus, family Bunyaviridae.</title>
        <authorList>
            <person name="Ladner J.T."/>
            <person name="Savji N."/>
            <person name="Lofts L."/>
            <person name="Travassos da Rosa A."/>
            <person name="Wiley M.R."/>
            <person name="Gestole M.C."/>
            <person name="Rosen G.E."/>
            <person name="Guzman H."/>
            <person name="Vasconcelos P.F."/>
            <person name="Nunes M.R."/>
            <person name="J Kochel T."/>
            <person name="Lipkin W.I."/>
            <person name="Tesh R.B."/>
            <person name="Palacios G."/>
        </authorList>
    </citation>
    <scope>NUCLEOTIDE SEQUENCE [LARGE SCALE GENOMIC DNA]</scope>
    <source>
        <strain evidence="21">TRVL 3586</strain>
    </source>
</reference>
<keyword evidence="11" id="KW-1043">Host membrane</keyword>
<dbReference type="GO" id="GO:0046718">
    <property type="term" value="P:symbiont entry into host cell"/>
    <property type="evidence" value="ECO:0007669"/>
    <property type="project" value="UniProtKB-KW"/>
</dbReference>
<evidence type="ECO:0000256" key="15">
    <source>
        <dbReference type="ARBA" id="ARBA00023184"/>
    </source>
</evidence>
<dbReference type="InterPro" id="IPR005167">
    <property type="entry name" value="Bunya_G1"/>
</dbReference>
<keyword evidence="5" id="KW-0945">Host-virus interaction</keyword>
<keyword evidence="7" id="KW-0732">Signal</keyword>
<feature type="transmembrane region" description="Helical" evidence="18">
    <location>
        <begin position="464"/>
        <end position="482"/>
    </location>
</feature>
<dbReference type="RefSeq" id="YP_010839446.1">
    <property type="nucleotide sequence ID" value="NC_077834.1"/>
</dbReference>
<evidence type="ECO:0000256" key="3">
    <source>
        <dbReference type="ARBA" id="ARBA00004625"/>
    </source>
</evidence>
<dbReference type="EMBL" id="KF697149">
    <property type="protein sequence ID" value="AHY22343.1"/>
    <property type="molecule type" value="Viral_cRNA"/>
</dbReference>
<evidence type="ECO:0000256" key="2">
    <source>
        <dbReference type="ARBA" id="ARBA00004252"/>
    </source>
</evidence>
<evidence type="ECO:0000256" key="17">
    <source>
        <dbReference type="ARBA" id="ARBA00031199"/>
    </source>
</evidence>
<dbReference type="GO" id="GO:0055036">
    <property type="term" value="C:virion membrane"/>
    <property type="evidence" value="ECO:0007669"/>
    <property type="project" value="UniProtKB-SubCell"/>
</dbReference>
<evidence type="ECO:0000259" key="19">
    <source>
        <dbReference type="Pfam" id="PF03557"/>
    </source>
</evidence>
<sequence>MFLILQLLAIASLTIAHPLTKYQVGERCFAGGAMLKDVNQTTGVSEICVKDDISIIKSTVLPRRENDKSMNWIRFYRIYMVKEWHDCNPITDKKGNFMILDVTEAGMLIPRMYICRASCDITLDRDNAEIVFASQKTNHYEVSGTTVINGWFKQTISVSLEHTCEHLTATCGQKTLKFHACFRQHRSCVRYFKNSYLPYRMVESMCQNLELLIMLVFTFVAFAFSMIITRTYIAYLMIPIFYPVAYVYGRIYNKYFKLCKNCNLAVHPFSNCGNLCICGSRFTYTEQVKVHRICGGCPGYKSLSKARAMCKSKTWSFVSAVLAGLFLFSFITPINAEERLYKLNELADDFINLSNELAEVNSQRLTQKILFSIMLGTIIALLISEKYIFNKLFYHLYRSCSICSMIHYRPGLTFNSSVTNRCGTCICGYTEQQSTGEDYEIFIKDMHKQRESCKYVSIKNHYRNIKVIMLILLVIAQIVTVASDEKECLRYPFVINKSNLTKCFGHFMNFSDCNKSGKSKLFDNLKSENLVTDVDKNDFDILDYKSETAFEKIEMAQDLHKMILLEYIYFKENCDSLNTMRGNSGPYNMAWRSYIKTHHLDACGQFPNKIICWCISSHQYCHTADVDAGDELKTYYTTHQAAYKMDFETIIETIALAFRGIGKVLLENFIAENLTEEIDVLFNNMESILDTNLQLKGIVKFAKMLRKISTLKPTRYQRSSIFQITAEPELRGDQFSDYSIHTEDIQICKEPHSMMCYSKRQKTSQNNFLLCKINTEWKVFKWPEKPTINTDSGLCYGDKHCNLKFPRLEADSAIKQISCFKSSFTENPSGMDEQLKKCTATAIGDCITTTGFLWPVVHCKNDKYYHSDTKEHAKDGTINNYCLSEKCKTDKLPVHKSWFKSCNWDSTQKENLGIKEFVHLDIESYKKAIESDIKTDLVLHHFRLTKNLPHITPKYKVLTVQGIDYQDGVQNAYITGTLPAVSGLAAGYHLRAPDGQELFDIILFLRKAVYKARYTKIYSTGPTITINVQHNEQCTGTCPKEIPKQEGWLTFSKEHTSNWGCEEFGCLAIDSGCLYGSCQDVIRPEMDIFKKQGIEQTLIEICISTPHETMCNDLDMLEPLIGDKIEVSFQTTQSVHMPVLVGVKKGSIYTGQINDLGNTAEICGSVQMINGSLIGQGNPKFDYICHAARRKDVIVRRCYNNHYMTCNLLEKRNDILHSIRGHDLYATLSGNNLGMMNFRISLGDINYKSFIKDSNFEIKGSCAGCIGCAEEIICELDVVTQGEILCPLESDCDLYIGSILLKPEIEKYAIKMSCKKATESVEISVCKKKAIYGLTLKTHQQKIDLSKLDESNFVKEEDLKCGTWLCKVKDEGLGFIFDNIFNKIGKLWTIVIYCVVGIIIILLMIYFIYPCCRRLRGVLERNEIEFLAEQKMK</sequence>
<feature type="transmembrane region" description="Helical" evidence="18">
    <location>
        <begin position="211"/>
        <end position="233"/>
    </location>
</feature>
<evidence type="ECO:0000256" key="11">
    <source>
        <dbReference type="ARBA" id="ARBA00022870"/>
    </source>
</evidence>
<protein>
    <recommendedName>
        <fullName evidence="4">Envelopment polyprotein</fullName>
    </recommendedName>
    <alternativeName>
        <fullName evidence="17">M polyprotein</fullName>
    </alternativeName>
</protein>
<keyword evidence="10" id="KW-0946">Virion</keyword>
<dbReference type="GO" id="GO:0019062">
    <property type="term" value="P:virion attachment to host cell"/>
    <property type="evidence" value="ECO:0007669"/>
    <property type="project" value="UniProtKB-KW"/>
</dbReference>
<keyword evidence="6 18" id="KW-0812">Transmembrane</keyword>
<evidence type="ECO:0000256" key="10">
    <source>
        <dbReference type="ARBA" id="ARBA00022844"/>
    </source>
</evidence>
<evidence type="ECO:0000256" key="14">
    <source>
        <dbReference type="ARBA" id="ARBA00023180"/>
    </source>
</evidence>
<dbReference type="GO" id="GO:0044178">
    <property type="term" value="C:host cell Golgi membrane"/>
    <property type="evidence" value="ECO:0007669"/>
    <property type="project" value="UniProtKB-SubCell"/>
</dbReference>
<dbReference type="InterPro" id="IPR026400">
    <property type="entry name" value="Bunya_nonstruc_pro_NSm"/>
</dbReference>
<evidence type="ECO:0000256" key="18">
    <source>
        <dbReference type="SAM" id="Phobius"/>
    </source>
</evidence>
<dbReference type="InterPro" id="IPR005168">
    <property type="entry name" value="Bunya_G2"/>
</dbReference>
<proteinExistence type="predicted"/>
<evidence type="ECO:0000256" key="1">
    <source>
        <dbReference type="ARBA" id="ARBA00004182"/>
    </source>
</evidence>
<keyword evidence="16" id="KW-1160">Virus entry into host cell</keyword>
<feature type="domain" description="Bunyavirus glycoprotein G2" evidence="20">
    <location>
        <begin position="27"/>
        <end position="307"/>
    </location>
</feature>
<evidence type="ECO:0000259" key="20">
    <source>
        <dbReference type="Pfam" id="PF03563"/>
    </source>
</evidence>
<dbReference type="KEGG" id="vg:80557350"/>
<evidence type="ECO:0000256" key="7">
    <source>
        <dbReference type="ARBA" id="ARBA00022729"/>
    </source>
</evidence>
<evidence type="ECO:0000256" key="13">
    <source>
        <dbReference type="ARBA" id="ARBA00023136"/>
    </source>
</evidence>
<feature type="transmembrane region" description="Helical" evidence="18">
    <location>
        <begin position="315"/>
        <end position="336"/>
    </location>
</feature>
<dbReference type="NCBIfam" id="TIGR04210">
    <property type="entry name" value="bunya_NSm"/>
    <property type="match status" value="1"/>
</dbReference>
<keyword evidence="15" id="KW-1038">Host endoplasmic reticulum</keyword>
<dbReference type="Proteomes" id="UP000128947">
    <property type="component" value="Genome"/>
</dbReference>
<evidence type="ECO:0000256" key="4">
    <source>
        <dbReference type="ARBA" id="ARBA00015294"/>
    </source>
</evidence>
<feature type="domain" description="Bunyavirus glycoprotein G1" evidence="19">
    <location>
        <begin position="524"/>
        <end position="1372"/>
    </location>
</feature>
<evidence type="ECO:0000256" key="6">
    <source>
        <dbReference type="ARBA" id="ARBA00022692"/>
    </source>
</evidence>
<evidence type="ECO:0000256" key="8">
    <source>
        <dbReference type="ARBA" id="ARBA00022804"/>
    </source>
</evidence>